<proteinExistence type="predicted"/>
<feature type="region of interest" description="Disordered" evidence="1">
    <location>
        <begin position="1"/>
        <end position="30"/>
    </location>
</feature>
<evidence type="ECO:0000256" key="1">
    <source>
        <dbReference type="SAM" id="MobiDB-lite"/>
    </source>
</evidence>
<keyword evidence="4" id="KW-1185">Reference proteome</keyword>
<comment type="caution">
    <text evidence="3">The sequence shown here is derived from an EMBL/GenBank/DDBJ whole genome shotgun (WGS) entry which is preliminary data.</text>
</comment>
<accession>A0AAE0LD60</accession>
<reference evidence="3 4" key="1">
    <citation type="journal article" date="2015" name="Genome Biol. Evol.">
        <title>Comparative Genomics of a Bacterivorous Green Alga Reveals Evolutionary Causalities and Consequences of Phago-Mixotrophic Mode of Nutrition.</title>
        <authorList>
            <person name="Burns J.A."/>
            <person name="Paasch A."/>
            <person name="Narechania A."/>
            <person name="Kim E."/>
        </authorList>
    </citation>
    <scope>NUCLEOTIDE SEQUENCE [LARGE SCALE GENOMIC DNA]</scope>
    <source>
        <strain evidence="3 4">PLY_AMNH</strain>
    </source>
</reference>
<dbReference type="Proteomes" id="UP001190700">
    <property type="component" value="Unassembled WGS sequence"/>
</dbReference>
<dbReference type="Pfam" id="PF19078">
    <property type="entry name" value="Big_12"/>
    <property type="match status" value="1"/>
</dbReference>
<dbReference type="NCBIfam" id="NF040941">
    <property type="entry name" value="GGGWT_bact"/>
    <property type="match status" value="2"/>
</dbReference>
<dbReference type="SUPFAM" id="SSF56496">
    <property type="entry name" value="Fibrinogen C-terminal domain-like"/>
    <property type="match status" value="3"/>
</dbReference>
<feature type="domain" description="Bacterial Ig-like" evidence="2">
    <location>
        <begin position="781"/>
        <end position="870"/>
    </location>
</feature>
<evidence type="ECO:0000259" key="2">
    <source>
        <dbReference type="Pfam" id="PF19078"/>
    </source>
</evidence>
<organism evidence="3 4">
    <name type="scientific">Cymbomonas tetramitiformis</name>
    <dbReference type="NCBI Taxonomy" id="36881"/>
    <lineage>
        <taxon>Eukaryota</taxon>
        <taxon>Viridiplantae</taxon>
        <taxon>Chlorophyta</taxon>
        <taxon>Pyramimonadophyceae</taxon>
        <taxon>Pyramimonadales</taxon>
        <taxon>Pyramimonadaceae</taxon>
        <taxon>Cymbomonas</taxon>
    </lineage>
</organism>
<sequence>LHLPAATRRTYARHGLPSRRQPRLHFPPPQAAPFRRHGLPFLPPQAAPLPALRDGGNKRNIVSHEWTVDTTPPKVDLSVSCGEITSQPFDVNIHFSEPLITTDICGLLHIDGAEMLHCVDATVSRRRPHYKVHVGHRNMVHDRHNVTVYLPEGAVSDMASNRVDASVNITVLWDTVRPSANITGESLVGDDFEVVVLWSKPLSPHSFKRSGLKVTGAVIEHMLQHNTRKQEFKLKLRALGVAENPEGIVTIDIPASAVQDAVGNWNAASETFLTTVKVVRACSELDRGSPSGIYRLQPKQGGTSTRTYCEMQLLGGGWTMIAHVSASDTSKEGSQIWKHNNPVYADKTAFSTGRCLDKHTARNCKAETYSSVPGNHLLILDMNEVAGQHYVVHRYSPAESPITWGAYLTSIWPTCRMAISERAVVYQKPFMQQQARQSVIGEQLYWRHASLDCKECRCKGSAPQAMLSTEPSNAGANAAGIGVHGVGMAGQDSTDAASYPGGATTSRKRMPYRRENYALFVRAASAELDEFLVLNQSLAAEAEGAQQGAEEGVDVEEGREEAGVVEEEELAEAGVDVGDKARVAVTMTPRQGEHCASHSAAFEFALEDEEEERWQEGWRWRCFLDGRAVAGACTSPIAFDGLGEGEHAFQVQVARSAEGGGGEGRAVILGSARRVWIIDLTAPTVLILGPGTGQVGSRFNLTFEWDELLSGRGFDPSGVKVEGGALLRLEPHAQNRLAWVGEVELYAGILAVKVQVVVGAAEDLAGNANVASNVATYTYDQKVPQVVLQGPSSGVVSTDFVVTFTWSEELREGFTKAGVWVEGGRIGALTPGPPGSHSYLGTVKPEAEATIITIQVLAAAAMDLSGNANAVETPLVVHYQLQPDCSSLPPTASTGVHTFAGTIAGMEAQAEEDASTEPGAAFEAPRFKAFCDMRTSGGGWTLIARMCGTDGENKWNYDSRAFKSASTFGDCLGLHLQDCKSPAYSQVLGTEVLIRDIENHQDAYAVHRYAYGKGRTWANLLTSIWDKCAYPISKKAVELVDDRLESALGETLYWRQQDKKCGKCRCHSQGTEAMLSDRPSNNGWNSMGIGGGNSRAGNLPDAWSQRPGASTSSWAFDPEPQCYAVFVRRASTAHLHAADPNHDAAPPTPAAADDRAGVEESATYRVVPQQAAVTSSTSAIFEFFLKDDPLELPRFKCRIDAWPYEDCTSPKGYEGLSEGPHVFHLTMAQEAGYVAPETTAVHWEVDYTPPAVTISAPKLVGDFPFHAEFRWSERVGQFDTAHVSVVGAVLANLALVTVPGQEPYYIGVVTPLNRKPKISLQVASGQVRDEAGNGNAASELVVVPVDLEPPTVTLATEQMVSPVSDFAIMLVWSKPLQGKFLSQHISITGGTARRLQAQSRAEVFRLDIEVTGGVAEVIVRLEEGVTKDEAGNPNVAAELRVPLGTSLSCAHLPANMRSGLYWLTGGSAPEPKGSTARAGKFLAFCDMTTEGGGWTLVAKVAGAQAPPRWGFNAPVYRDTTEFGSCLDLKEATCKSRAYSAVHATQLLIMGLPSAGSQEPPYAVHAYTRPGQDLAWGAFLGSIWSGCAHPISLKALHLRDDYRYSAIGPALYWRQRNHLVQQCNTGQDAMLSEQPEHGGLNPAGIGVRGGGQLVDAWTLPAAQSGSSWEVEGSDGRNTSYALMVRSLVSEVLTQREAGQHRVDTEPIELLEHPPAIDSHSTVRFVFALLPQPYLADTHLRCRLDFFGWEACSDSKEYTGIKQGPHRFTVQSAPNLFGDRYNTTFKWVVDLTEVVVDISLTTTITIINSPINLKFSTTKPLADLGLLHSAVEVHNATLDQLHLEGSAVDTLFTAELRPAFSPQQRDQHITVQVPHGAWHDTIGNPNRKSNTIHLTYHMAPPELASVRPLVDRSFSERQTLGLELHWSEVVVCDAACNPPYNLINVTGGKMAIRSLSKSVVTDKDGVAKSVFTVNVQMTSSSTKLKFFIPAGSVADQAGNLNLKSRGQVLKLEYPQSCQHLPPGSHSGDYFVSPFSAETGERIPAFLVFCRMDGHGEIGGGWTRVARIVGTNRETAWFFGSPVYYDTTEFGICHGYDARGDCKSAAYHALLGHQVWIERLDLNSSAVHTYSNGAPLSWGMKLASVRRFCGSFISRQADYLEDDGVESVIGKSLVWGSISIKCQECALAYGKRSKGNDTYINSNGTATVMTKVNAKTCLTTRAQMSETRYNYGVNAAGIGVDTTGRTHRHSAWTTAPGSNMLESPAKGGHSANYEIWIRESR</sequence>
<gene>
    <name evidence="3" type="ORF">CYMTET_11103</name>
</gene>
<dbReference type="InterPro" id="IPR014716">
    <property type="entry name" value="Fibrinogen_a/b/g_C_1"/>
</dbReference>
<dbReference type="Gene3D" id="3.90.215.10">
    <property type="entry name" value="Gamma Fibrinogen, chain A, domain 1"/>
    <property type="match status" value="1"/>
</dbReference>
<feature type="compositionally biased region" description="Basic residues" evidence="1">
    <location>
        <begin position="10"/>
        <end position="23"/>
    </location>
</feature>
<feature type="region of interest" description="Disordered" evidence="1">
    <location>
        <begin position="1139"/>
        <end position="1161"/>
    </location>
</feature>
<name>A0AAE0LD60_9CHLO</name>
<dbReference type="PANTHER" id="PTHR34677:SF3">
    <property type="entry name" value="BACTERIAL IG-LIKE DOMAIN-CONTAINING PROTEIN"/>
    <property type="match status" value="1"/>
</dbReference>
<evidence type="ECO:0000313" key="4">
    <source>
        <dbReference type="Proteomes" id="UP001190700"/>
    </source>
</evidence>
<dbReference type="InterPro" id="IPR044048">
    <property type="entry name" value="Big_12"/>
</dbReference>
<dbReference type="EMBL" id="LGRX02004030">
    <property type="protein sequence ID" value="KAK3281101.1"/>
    <property type="molecule type" value="Genomic_DNA"/>
</dbReference>
<dbReference type="InterPro" id="IPR036056">
    <property type="entry name" value="Fibrinogen-like_C"/>
</dbReference>
<evidence type="ECO:0000313" key="3">
    <source>
        <dbReference type="EMBL" id="KAK3281101.1"/>
    </source>
</evidence>
<dbReference type="PANTHER" id="PTHR34677">
    <property type="match status" value="1"/>
</dbReference>
<feature type="non-terminal residue" evidence="3">
    <location>
        <position position="1"/>
    </location>
</feature>
<protein>
    <recommendedName>
        <fullName evidence="2">Bacterial Ig-like domain-containing protein</fullName>
    </recommendedName>
</protein>